<evidence type="ECO:0000313" key="1">
    <source>
        <dbReference type="EMBL" id="KAI8539259.1"/>
    </source>
</evidence>
<gene>
    <name evidence="1" type="ORF">RHMOL_Rhmol09G0168000</name>
</gene>
<protein>
    <submittedName>
        <fullName evidence="1">Uncharacterized protein</fullName>
    </submittedName>
</protein>
<evidence type="ECO:0000313" key="2">
    <source>
        <dbReference type="Proteomes" id="UP001062846"/>
    </source>
</evidence>
<dbReference type="EMBL" id="CM046396">
    <property type="protein sequence ID" value="KAI8539259.1"/>
    <property type="molecule type" value="Genomic_DNA"/>
</dbReference>
<reference evidence="1" key="1">
    <citation type="submission" date="2022-02" db="EMBL/GenBank/DDBJ databases">
        <title>Plant Genome Project.</title>
        <authorList>
            <person name="Zhang R.-G."/>
        </authorList>
    </citation>
    <scope>NUCLEOTIDE SEQUENCE</scope>
    <source>
        <strain evidence="1">AT1</strain>
    </source>
</reference>
<sequence>MTHSSSPLTTLDLILNRARPPFFLRNKILIAGKLIVPLIQRSFFVNGTIYCWVPNCGLVAFDVANESFKCIAAPHATEVGCTVLPVGQSVALIFINLKVDNLLILDDAGNWKNETIIIPDKYKERNSGPCALCVYLSSFSESIHTGFSKLAFKDCIKLFYYNVERKSWKKWPRPRSAITREIVSNSDPSLIPNVSVPDSVRWTLCKSGEYSAKSAWQGMRQVFPLVPWAKCIWFSHHVPRWAFIEWLAFLGRLSTKDRLYSWRVISDQRCVLCQVENDSHGHLFFACTYSSAVWDTLLQRNIIFRQSATLADEMAWAVNHRAGKSCLCTVYKLSLAASIYWIWRERNKRIFQGQGASASSLSSLIIDEIRACLCSWRGVKPCDTTRLVARTWCLSSRFFDQM</sequence>
<dbReference type="Proteomes" id="UP001062846">
    <property type="component" value="Chromosome 9"/>
</dbReference>
<comment type="caution">
    <text evidence="1">The sequence shown here is derived from an EMBL/GenBank/DDBJ whole genome shotgun (WGS) entry which is preliminary data.</text>
</comment>
<keyword evidence="2" id="KW-1185">Reference proteome</keyword>
<proteinExistence type="predicted"/>
<name>A0ACC0MFB8_RHOML</name>
<accession>A0ACC0MFB8</accession>
<organism evidence="1 2">
    <name type="scientific">Rhododendron molle</name>
    <name type="common">Chinese azalea</name>
    <name type="synonym">Azalea mollis</name>
    <dbReference type="NCBI Taxonomy" id="49168"/>
    <lineage>
        <taxon>Eukaryota</taxon>
        <taxon>Viridiplantae</taxon>
        <taxon>Streptophyta</taxon>
        <taxon>Embryophyta</taxon>
        <taxon>Tracheophyta</taxon>
        <taxon>Spermatophyta</taxon>
        <taxon>Magnoliopsida</taxon>
        <taxon>eudicotyledons</taxon>
        <taxon>Gunneridae</taxon>
        <taxon>Pentapetalae</taxon>
        <taxon>asterids</taxon>
        <taxon>Ericales</taxon>
        <taxon>Ericaceae</taxon>
        <taxon>Ericoideae</taxon>
        <taxon>Rhodoreae</taxon>
        <taxon>Rhododendron</taxon>
    </lineage>
</organism>